<sequence>MRPSSFLPFQALRSAAIKSRSASSIIKHSVRAKSAQPFPVLPYEPLRPLSDQHPADLPSNYVHPLAKWDNFLDIPQDPSLQQGQVIANDPPIIPQRFPKQGSAADDKLVQKEVLSKMVGLDFKRIDNLCRFTMSQKRVVNMTKGGRVAKHFVMTVVGCPDTGLLGVGQGKSPISAKAVEQSYAAALKNLDTVCRYQNRTVWGDGQDMSIKLGGVRIQMRARPPGFGLRCSPVLHRIFTACGIKDVSAKLYGSTNQMQTIKAAALLLQGGARAPGLGDGLGGSARSQDKGRGLRHIREVELERGRYGFEVGNKPYKF</sequence>
<dbReference type="InterPro" id="IPR014721">
    <property type="entry name" value="Ribsml_uS5_D2-typ_fold_subgr"/>
</dbReference>
<dbReference type="PANTHER" id="PTHR48277:SF1">
    <property type="entry name" value="MITOCHONDRIAL RIBOSOMAL PROTEIN S5"/>
    <property type="match status" value="1"/>
</dbReference>
<dbReference type="SUPFAM" id="SSF54768">
    <property type="entry name" value="dsRNA-binding domain-like"/>
    <property type="match status" value="1"/>
</dbReference>
<proteinExistence type="inferred from homology"/>
<evidence type="ECO:0000259" key="6">
    <source>
        <dbReference type="PROSITE" id="PS50881"/>
    </source>
</evidence>
<dbReference type="GO" id="GO:0006412">
    <property type="term" value="P:translation"/>
    <property type="evidence" value="ECO:0007669"/>
    <property type="project" value="InterPro"/>
</dbReference>
<dbReference type="PROSITE" id="PS50881">
    <property type="entry name" value="S5_DSRBD"/>
    <property type="match status" value="1"/>
</dbReference>
<dbReference type="InterPro" id="IPR020568">
    <property type="entry name" value="Ribosomal_Su5_D2-typ_SF"/>
</dbReference>
<organism evidence="7">
    <name type="scientific">Phaffia rhodozyma</name>
    <name type="common">Yeast</name>
    <name type="synonym">Xanthophyllomyces dendrorhous</name>
    <dbReference type="NCBI Taxonomy" id="264483"/>
    <lineage>
        <taxon>Eukaryota</taxon>
        <taxon>Fungi</taxon>
        <taxon>Dikarya</taxon>
        <taxon>Basidiomycota</taxon>
        <taxon>Agaricomycotina</taxon>
        <taxon>Tremellomycetes</taxon>
        <taxon>Cystofilobasidiales</taxon>
        <taxon>Mrakiaceae</taxon>
        <taxon>Phaffia</taxon>
    </lineage>
</organism>
<reference evidence="7" key="1">
    <citation type="submission" date="2014-08" db="EMBL/GenBank/DDBJ databases">
        <authorList>
            <person name="Sharma Rahul"/>
            <person name="Thines Marco"/>
        </authorList>
    </citation>
    <scope>NUCLEOTIDE SEQUENCE</scope>
</reference>
<evidence type="ECO:0000256" key="3">
    <source>
        <dbReference type="ARBA" id="ARBA00023274"/>
    </source>
</evidence>
<comment type="similarity">
    <text evidence="1 5">Belongs to the universal ribosomal protein uS5 family.</text>
</comment>
<dbReference type="AlphaFoldDB" id="A0A0F7SIV2"/>
<dbReference type="PANTHER" id="PTHR48277">
    <property type="entry name" value="MITOCHONDRIAL RIBOSOMAL PROTEIN S5"/>
    <property type="match status" value="1"/>
</dbReference>
<evidence type="ECO:0000313" key="7">
    <source>
        <dbReference type="EMBL" id="CDZ98315.1"/>
    </source>
</evidence>
<keyword evidence="3 4" id="KW-0687">Ribonucleoprotein</keyword>
<dbReference type="GO" id="GO:0005840">
    <property type="term" value="C:ribosome"/>
    <property type="evidence" value="ECO:0007669"/>
    <property type="project" value="UniProtKB-KW"/>
</dbReference>
<evidence type="ECO:0000256" key="5">
    <source>
        <dbReference type="RuleBase" id="RU003823"/>
    </source>
</evidence>
<dbReference type="Pfam" id="PF00333">
    <property type="entry name" value="Ribosomal_S5"/>
    <property type="match status" value="1"/>
</dbReference>
<dbReference type="InterPro" id="IPR000851">
    <property type="entry name" value="Ribosomal_uS5"/>
</dbReference>
<dbReference type="Gene3D" id="3.30.160.20">
    <property type="match status" value="1"/>
</dbReference>
<evidence type="ECO:0000256" key="4">
    <source>
        <dbReference type="PROSITE-ProRule" id="PRU00268"/>
    </source>
</evidence>
<dbReference type="SUPFAM" id="SSF54211">
    <property type="entry name" value="Ribosomal protein S5 domain 2-like"/>
    <property type="match status" value="1"/>
</dbReference>
<protein>
    <submittedName>
        <fullName evidence="7">Ribosomal protein S5</fullName>
    </submittedName>
</protein>
<keyword evidence="2 4" id="KW-0689">Ribosomal protein</keyword>
<dbReference type="Gene3D" id="3.30.230.10">
    <property type="match status" value="1"/>
</dbReference>
<dbReference type="GO" id="GO:0003723">
    <property type="term" value="F:RNA binding"/>
    <property type="evidence" value="ECO:0007669"/>
    <property type="project" value="InterPro"/>
</dbReference>
<accession>A0A0F7SIV2</accession>
<dbReference type="InterPro" id="IPR005324">
    <property type="entry name" value="Ribosomal_uS5_C"/>
</dbReference>
<dbReference type="EMBL" id="LN483326">
    <property type="protein sequence ID" value="CDZ98315.1"/>
    <property type="molecule type" value="Genomic_DNA"/>
</dbReference>
<dbReference type="GO" id="GO:0003735">
    <property type="term" value="F:structural constituent of ribosome"/>
    <property type="evidence" value="ECO:0007669"/>
    <property type="project" value="UniProtKB-UniRule"/>
</dbReference>
<evidence type="ECO:0000256" key="1">
    <source>
        <dbReference type="ARBA" id="ARBA00008945"/>
    </source>
</evidence>
<feature type="domain" description="S5 DRBM" evidence="6">
    <location>
        <begin position="128"/>
        <end position="192"/>
    </location>
</feature>
<dbReference type="Pfam" id="PF03719">
    <property type="entry name" value="Ribosomal_S5_C"/>
    <property type="match status" value="1"/>
</dbReference>
<evidence type="ECO:0000256" key="2">
    <source>
        <dbReference type="ARBA" id="ARBA00022980"/>
    </source>
</evidence>
<dbReference type="GO" id="GO:1990904">
    <property type="term" value="C:ribonucleoprotein complex"/>
    <property type="evidence" value="ECO:0007669"/>
    <property type="project" value="UniProtKB-UniRule"/>
</dbReference>
<name>A0A0F7SIV2_PHARH</name>
<dbReference type="InterPro" id="IPR013810">
    <property type="entry name" value="Ribosomal_uS5_N"/>
</dbReference>